<evidence type="ECO:0000256" key="1">
    <source>
        <dbReference type="ARBA" id="ARBA00006987"/>
    </source>
</evidence>
<reference evidence="3" key="1">
    <citation type="submission" date="2021-04" db="EMBL/GenBank/DDBJ databases">
        <title>Oceanospirillales bacteria with DddD are important DMSP degraders in coastal seawater.</title>
        <authorList>
            <person name="Liu J."/>
        </authorList>
    </citation>
    <scope>NUCLEOTIDE SEQUENCE</scope>
    <source>
        <strain evidence="3">D13-1</strain>
    </source>
</reference>
<dbReference type="InterPro" id="IPR042100">
    <property type="entry name" value="Bug_dom1"/>
</dbReference>
<keyword evidence="4" id="KW-1185">Reference proteome</keyword>
<keyword evidence="2" id="KW-0732">Signal</keyword>
<comment type="similarity">
    <text evidence="1">Belongs to the UPF0065 (bug) family.</text>
</comment>
<evidence type="ECO:0008006" key="5">
    <source>
        <dbReference type="Google" id="ProtNLM"/>
    </source>
</evidence>
<dbReference type="SUPFAM" id="SSF53850">
    <property type="entry name" value="Periplasmic binding protein-like II"/>
    <property type="match status" value="1"/>
</dbReference>
<accession>A0ABY5HPG3</accession>
<gene>
    <name evidence="3" type="ORF">KDW95_05485</name>
</gene>
<evidence type="ECO:0000256" key="2">
    <source>
        <dbReference type="SAM" id="SignalP"/>
    </source>
</evidence>
<dbReference type="RefSeq" id="WP_255855279.1">
    <property type="nucleotide sequence ID" value="NZ_CP073347.1"/>
</dbReference>
<dbReference type="Gene3D" id="3.40.190.150">
    <property type="entry name" value="Bordetella uptake gene, domain 1"/>
    <property type="match status" value="1"/>
</dbReference>
<sequence length="315" mass="32990">MKNILIAVASILAVAASPAFAQWQPTAPIKMMIGFTPGGSADTQARLMAEELEARNGWKVIPESVLGKGGAVLAAKLKNEPADGTTIGMIVSETVDYSMIADRNPGYTQHDFTYLVSTAGTQLGVVSTRAKGWNSMPDVVAAARQGETLRFGVMTPKLADGAYLLGKSQGVDFNIVSFKGGKGVLDAIVAGDIDLGWVAGPQVRGVTAGDLVNLASGEAERLDMSPSVPTIRELGFEQSLGMVFVFVAPKDLPADAKAALTAAMAEILNDPASKTNAYITKLFGKPRVISGEALDTYLADSLDSARRLLAEADSQ</sequence>
<proteinExistence type="inferred from homology"/>
<organism evidence="3 4">
    <name type="scientific">Marinobacterium rhizophilum</name>
    <dbReference type="NCBI Taxonomy" id="420402"/>
    <lineage>
        <taxon>Bacteria</taxon>
        <taxon>Pseudomonadati</taxon>
        <taxon>Pseudomonadota</taxon>
        <taxon>Gammaproteobacteria</taxon>
        <taxon>Oceanospirillales</taxon>
        <taxon>Oceanospirillaceae</taxon>
        <taxon>Marinobacterium</taxon>
    </lineage>
</organism>
<protein>
    <recommendedName>
        <fullName evidence="5">Tripartite-type tricarboxylate transporter receptor subunit TctC</fullName>
    </recommendedName>
</protein>
<dbReference type="Proteomes" id="UP001058461">
    <property type="component" value="Chromosome"/>
</dbReference>
<dbReference type="Pfam" id="PF03401">
    <property type="entry name" value="TctC"/>
    <property type="match status" value="1"/>
</dbReference>
<evidence type="ECO:0000313" key="4">
    <source>
        <dbReference type="Proteomes" id="UP001058461"/>
    </source>
</evidence>
<dbReference type="EMBL" id="CP073347">
    <property type="protein sequence ID" value="UTW13114.1"/>
    <property type="molecule type" value="Genomic_DNA"/>
</dbReference>
<feature type="signal peptide" evidence="2">
    <location>
        <begin position="1"/>
        <end position="21"/>
    </location>
</feature>
<feature type="chain" id="PRO_5046958335" description="Tripartite-type tricarboxylate transporter receptor subunit TctC" evidence="2">
    <location>
        <begin position="22"/>
        <end position="315"/>
    </location>
</feature>
<name>A0ABY5HPG3_9GAMM</name>
<evidence type="ECO:0000313" key="3">
    <source>
        <dbReference type="EMBL" id="UTW13114.1"/>
    </source>
</evidence>
<dbReference type="InterPro" id="IPR005064">
    <property type="entry name" value="BUG"/>
</dbReference>
<dbReference type="PANTHER" id="PTHR42928:SF5">
    <property type="entry name" value="BLR1237 PROTEIN"/>
    <property type="match status" value="1"/>
</dbReference>
<dbReference type="Gene3D" id="3.40.190.10">
    <property type="entry name" value="Periplasmic binding protein-like II"/>
    <property type="match status" value="1"/>
</dbReference>
<dbReference type="PANTHER" id="PTHR42928">
    <property type="entry name" value="TRICARBOXYLATE-BINDING PROTEIN"/>
    <property type="match status" value="1"/>
</dbReference>